<evidence type="ECO:0000256" key="2">
    <source>
        <dbReference type="ARBA" id="ARBA00023125"/>
    </source>
</evidence>
<evidence type="ECO:0000259" key="4">
    <source>
        <dbReference type="PROSITE" id="PS50932"/>
    </source>
</evidence>
<evidence type="ECO:0000256" key="3">
    <source>
        <dbReference type="ARBA" id="ARBA00023163"/>
    </source>
</evidence>
<sequence>MPRQSRRPTAGDVARLSGVSSATVSYVLNKSPGQKISAATTDRVLRAAEQLGYVPNAAAGTLRRGHSRVVLVVIDTLNVGHTNARSLEPLLDAVASCGLTALTYSLVSEEDLLGVVRTLQPFAVAALSFTTAAMRQSLRAAGAQHVIGLNTAEDDNLEPKRPGEAEIGRTQIRHLAQRGPTRIVYVLPATSPRLPIAQVRLRGAQEECVRQGLRAPLALSLPLDRHAIAEALSSLESLRGTTGVATADDRMGIAVLGAMADLGWSAPDDLAVVGADNFVESEFVTPPLTSVYLPLANLRAVTVEWLNKTLSGDGQSTDHALLGWDAAAECVVRRSS</sequence>
<keyword evidence="3" id="KW-0804">Transcription</keyword>
<dbReference type="Pfam" id="PF00356">
    <property type="entry name" value="LacI"/>
    <property type="match status" value="1"/>
</dbReference>
<dbReference type="CDD" id="cd01392">
    <property type="entry name" value="HTH_LacI"/>
    <property type="match status" value="1"/>
</dbReference>
<dbReference type="PANTHER" id="PTHR30146:SF153">
    <property type="entry name" value="LACTOSE OPERON REPRESSOR"/>
    <property type="match status" value="1"/>
</dbReference>
<dbReference type="Pfam" id="PF13377">
    <property type="entry name" value="Peripla_BP_3"/>
    <property type="match status" value="1"/>
</dbReference>
<dbReference type="SUPFAM" id="SSF47413">
    <property type="entry name" value="lambda repressor-like DNA-binding domains"/>
    <property type="match status" value="1"/>
</dbReference>
<reference evidence="5 6" key="1">
    <citation type="submission" date="2021-01" db="EMBL/GenBank/DDBJ databases">
        <title>WGS of actinomycetes isolated from Thailand.</title>
        <authorList>
            <person name="Thawai C."/>
        </authorList>
    </citation>
    <scope>NUCLEOTIDE SEQUENCE [LARGE SCALE GENOMIC DNA]</scope>
    <source>
        <strain evidence="5 6">CA3R110</strain>
    </source>
</reference>
<dbReference type="PROSITE" id="PS50932">
    <property type="entry name" value="HTH_LACI_2"/>
    <property type="match status" value="1"/>
</dbReference>
<keyword evidence="2 5" id="KW-0238">DNA-binding</keyword>
<dbReference type="GO" id="GO:0003677">
    <property type="term" value="F:DNA binding"/>
    <property type="evidence" value="ECO:0007669"/>
    <property type="project" value="UniProtKB-KW"/>
</dbReference>
<protein>
    <submittedName>
        <fullName evidence="5">LacI family DNA-binding transcriptional regulator</fullName>
    </submittedName>
</protein>
<dbReference type="InterPro" id="IPR028082">
    <property type="entry name" value="Peripla_BP_I"/>
</dbReference>
<dbReference type="Gene3D" id="1.10.260.40">
    <property type="entry name" value="lambda repressor-like DNA-binding domains"/>
    <property type="match status" value="1"/>
</dbReference>
<dbReference type="InterPro" id="IPR000843">
    <property type="entry name" value="HTH_LacI"/>
</dbReference>
<dbReference type="InterPro" id="IPR010982">
    <property type="entry name" value="Lambda_DNA-bd_dom_sf"/>
</dbReference>
<evidence type="ECO:0000313" key="6">
    <source>
        <dbReference type="Proteomes" id="UP000621510"/>
    </source>
</evidence>
<evidence type="ECO:0000256" key="1">
    <source>
        <dbReference type="ARBA" id="ARBA00023015"/>
    </source>
</evidence>
<dbReference type="SUPFAM" id="SSF53822">
    <property type="entry name" value="Periplasmic binding protein-like I"/>
    <property type="match status" value="1"/>
</dbReference>
<dbReference type="EMBL" id="JAERRG010000015">
    <property type="protein sequence ID" value="MBL1116891.1"/>
    <property type="molecule type" value="Genomic_DNA"/>
</dbReference>
<organism evidence="5 6">
    <name type="scientific">Streptomyces endocoffeicus</name>
    <dbReference type="NCBI Taxonomy" id="2898945"/>
    <lineage>
        <taxon>Bacteria</taxon>
        <taxon>Bacillati</taxon>
        <taxon>Actinomycetota</taxon>
        <taxon>Actinomycetes</taxon>
        <taxon>Kitasatosporales</taxon>
        <taxon>Streptomycetaceae</taxon>
        <taxon>Streptomyces</taxon>
    </lineage>
</organism>
<feature type="domain" description="HTH lacI-type" evidence="4">
    <location>
        <begin position="8"/>
        <end position="64"/>
    </location>
</feature>
<dbReference type="SMART" id="SM00354">
    <property type="entry name" value="HTH_LACI"/>
    <property type="match status" value="1"/>
</dbReference>
<name>A0ABS1PYX0_9ACTN</name>
<keyword evidence="1" id="KW-0805">Transcription regulation</keyword>
<accession>A0ABS1PYX0</accession>
<evidence type="ECO:0000313" key="5">
    <source>
        <dbReference type="EMBL" id="MBL1116891.1"/>
    </source>
</evidence>
<dbReference type="RefSeq" id="WP_201854761.1">
    <property type="nucleotide sequence ID" value="NZ_JAERRG010000015.1"/>
</dbReference>
<dbReference type="Proteomes" id="UP000621510">
    <property type="component" value="Unassembled WGS sequence"/>
</dbReference>
<dbReference type="Gene3D" id="3.40.50.2300">
    <property type="match status" value="2"/>
</dbReference>
<comment type="caution">
    <text evidence="5">The sequence shown here is derived from an EMBL/GenBank/DDBJ whole genome shotgun (WGS) entry which is preliminary data.</text>
</comment>
<keyword evidence="6" id="KW-1185">Reference proteome</keyword>
<gene>
    <name evidence="5" type="ORF">JK364_31570</name>
</gene>
<dbReference type="PANTHER" id="PTHR30146">
    <property type="entry name" value="LACI-RELATED TRANSCRIPTIONAL REPRESSOR"/>
    <property type="match status" value="1"/>
</dbReference>
<dbReference type="InterPro" id="IPR046335">
    <property type="entry name" value="LacI/GalR-like_sensor"/>
</dbReference>
<proteinExistence type="predicted"/>